<dbReference type="SMART" id="SM00866">
    <property type="entry name" value="UTRA"/>
    <property type="match status" value="1"/>
</dbReference>
<dbReference type="SUPFAM" id="SSF64288">
    <property type="entry name" value="Chorismate lyase-like"/>
    <property type="match status" value="1"/>
</dbReference>
<keyword evidence="7" id="KW-1185">Reference proteome</keyword>
<dbReference type="PANTHER" id="PTHR44846">
    <property type="entry name" value="MANNOSYL-D-GLYCERATE TRANSPORT/METABOLISM SYSTEM REPRESSOR MNGR-RELATED"/>
    <property type="match status" value="1"/>
</dbReference>
<sequence length="260" mass="28837">MRHNGKVPRPKHVPADDLNLPDALAPDRPKGDQLREILETIATDAGPGRLIPSERFLAEHYQISRSTVRLVINRLVADGQLYRQHGNATFTAERPPRQIDMLTSFTEDIKARGAVPGTKVLLALVESAGAQIAGRLNIPPGAPIFRLERLRLVDDEPFALERTNLSLDHFPGIDELDWAAMSLHKTLEERFGVVPEWNDTAISAELPQPPDAALLQIEPTQPCLVLSGTLHSADGRVIEAGRSLYRADRYTVFTTARRSR</sequence>
<feature type="domain" description="HTH gntR-type" evidence="5">
    <location>
        <begin position="27"/>
        <end position="94"/>
    </location>
</feature>
<evidence type="ECO:0000256" key="2">
    <source>
        <dbReference type="ARBA" id="ARBA00023125"/>
    </source>
</evidence>
<dbReference type="SMART" id="SM00345">
    <property type="entry name" value="HTH_GNTR"/>
    <property type="match status" value="1"/>
</dbReference>
<dbReference type="EMBL" id="JBHRZI010000019">
    <property type="protein sequence ID" value="MFC3894565.1"/>
    <property type="molecule type" value="Genomic_DNA"/>
</dbReference>
<dbReference type="SUPFAM" id="SSF46785">
    <property type="entry name" value="Winged helix' DNA-binding domain"/>
    <property type="match status" value="1"/>
</dbReference>
<dbReference type="Gene3D" id="1.10.10.10">
    <property type="entry name" value="Winged helix-like DNA-binding domain superfamily/Winged helix DNA-binding domain"/>
    <property type="match status" value="1"/>
</dbReference>
<evidence type="ECO:0000313" key="6">
    <source>
        <dbReference type="EMBL" id="MFC3894565.1"/>
    </source>
</evidence>
<feature type="compositionally biased region" description="Basic residues" evidence="4">
    <location>
        <begin position="1"/>
        <end position="12"/>
    </location>
</feature>
<keyword evidence="1" id="KW-0805">Transcription regulation</keyword>
<evidence type="ECO:0000259" key="5">
    <source>
        <dbReference type="PROSITE" id="PS50949"/>
    </source>
</evidence>
<evidence type="ECO:0000256" key="3">
    <source>
        <dbReference type="ARBA" id="ARBA00023163"/>
    </source>
</evidence>
<keyword evidence="3" id="KW-0804">Transcription</keyword>
<dbReference type="PRINTS" id="PR00035">
    <property type="entry name" value="HTHGNTR"/>
</dbReference>
<gene>
    <name evidence="6" type="ORF">ACFOWZ_24050</name>
</gene>
<evidence type="ECO:0000313" key="7">
    <source>
        <dbReference type="Proteomes" id="UP001595690"/>
    </source>
</evidence>
<accession>A0ABV8BXV7</accession>
<protein>
    <submittedName>
        <fullName evidence="6">GntR family transcriptional regulator</fullName>
    </submittedName>
</protein>
<reference evidence="7" key="1">
    <citation type="journal article" date="2019" name="Int. J. Syst. Evol. Microbiol.">
        <title>The Global Catalogue of Microorganisms (GCM) 10K type strain sequencing project: providing services to taxonomists for standard genome sequencing and annotation.</title>
        <authorList>
            <consortium name="The Broad Institute Genomics Platform"/>
            <consortium name="The Broad Institute Genome Sequencing Center for Infectious Disease"/>
            <person name="Wu L."/>
            <person name="Ma J."/>
        </authorList>
    </citation>
    <scope>NUCLEOTIDE SEQUENCE [LARGE SCALE GENOMIC DNA]</scope>
    <source>
        <strain evidence="7">CGMCC 4.7405</strain>
    </source>
</reference>
<dbReference type="InterPro" id="IPR036388">
    <property type="entry name" value="WH-like_DNA-bd_sf"/>
</dbReference>
<feature type="region of interest" description="Disordered" evidence="4">
    <location>
        <begin position="1"/>
        <end position="29"/>
    </location>
</feature>
<dbReference type="Pfam" id="PF07702">
    <property type="entry name" value="UTRA"/>
    <property type="match status" value="1"/>
</dbReference>
<evidence type="ECO:0000256" key="1">
    <source>
        <dbReference type="ARBA" id="ARBA00023015"/>
    </source>
</evidence>
<evidence type="ECO:0000256" key="4">
    <source>
        <dbReference type="SAM" id="MobiDB-lite"/>
    </source>
</evidence>
<keyword evidence="2" id="KW-0238">DNA-binding</keyword>
<dbReference type="PROSITE" id="PS50949">
    <property type="entry name" value="HTH_GNTR"/>
    <property type="match status" value="1"/>
</dbReference>
<dbReference type="PANTHER" id="PTHR44846:SF1">
    <property type="entry name" value="MANNOSYL-D-GLYCERATE TRANSPORT_METABOLISM SYSTEM REPRESSOR MNGR-RELATED"/>
    <property type="match status" value="1"/>
</dbReference>
<dbReference type="InterPro" id="IPR028978">
    <property type="entry name" value="Chorismate_lyase_/UTRA_dom_sf"/>
</dbReference>
<dbReference type="InterPro" id="IPR011663">
    <property type="entry name" value="UTRA"/>
</dbReference>
<dbReference type="Pfam" id="PF00392">
    <property type="entry name" value="GntR"/>
    <property type="match status" value="1"/>
</dbReference>
<dbReference type="InterPro" id="IPR036390">
    <property type="entry name" value="WH_DNA-bd_sf"/>
</dbReference>
<dbReference type="Proteomes" id="UP001595690">
    <property type="component" value="Unassembled WGS sequence"/>
</dbReference>
<comment type="caution">
    <text evidence="6">The sequence shown here is derived from an EMBL/GenBank/DDBJ whole genome shotgun (WGS) entry which is preliminary data.</text>
</comment>
<proteinExistence type="predicted"/>
<name>A0ABV8BXV7_9PSEU</name>
<organism evidence="6 7">
    <name type="scientific">Lentzea rhizosphaerae</name>
    <dbReference type="NCBI Taxonomy" id="2041025"/>
    <lineage>
        <taxon>Bacteria</taxon>
        <taxon>Bacillati</taxon>
        <taxon>Actinomycetota</taxon>
        <taxon>Actinomycetes</taxon>
        <taxon>Pseudonocardiales</taxon>
        <taxon>Pseudonocardiaceae</taxon>
        <taxon>Lentzea</taxon>
    </lineage>
</organism>
<dbReference type="InterPro" id="IPR000524">
    <property type="entry name" value="Tscrpt_reg_HTH_GntR"/>
</dbReference>
<dbReference type="InterPro" id="IPR050679">
    <property type="entry name" value="Bact_HTH_transcr_reg"/>
</dbReference>
<dbReference type="Gene3D" id="3.40.1410.10">
    <property type="entry name" value="Chorismate lyase-like"/>
    <property type="match status" value="1"/>
</dbReference>
<dbReference type="RefSeq" id="WP_382376074.1">
    <property type="nucleotide sequence ID" value="NZ_JBHRZI010000019.1"/>
</dbReference>